<organism evidence="2 3">
    <name type="scientific">Engystomops pustulosus</name>
    <name type="common">Tungara frog</name>
    <name type="synonym">Physalaemus pustulosus</name>
    <dbReference type="NCBI Taxonomy" id="76066"/>
    <lineage>
        <taxon>Eukaryota</taxon>
        <taxon>Metazoa</taxon>
        <taxon>Chordata</taxon>
        <taxon>Craniata</taxon>
        <taxon>Vertebrata</taxon>
        <taxon>Euteleostomi</taxon>
        <taxon>Amphibia</taxon>
        <taxon>Batrachia</taxon>
        <taxon>Anura</taxon>
        <taxon>Neobatrachia</taxon>
        <taxon>Hyloidea</taxon>
        <taxon>Leptodactylidae</taxon>
        <taxon>Leiuperinae</taxon>
        <taxon>Engystomops</taxon>
    </lineage>
</organism>
<reference evidence="2" key="1">
    <citation type="thesis" date="2020" institute="ProQuest LLC" country="789 East Eisenhower Parkway, Ann Arbor, MI, USA">
        <title>Comparative Genomics and Chromosome Evolution.</title>
        <authorList>
            <person name="Mudd A.B."/>
        </authorList>
    </citation>
    <scope>NUCLEOTIDE SEQUENCE</scope>
    <source>
        <strain evidence="2">237g6f4</strain>
        <tissue evidence="2">Blood</tissue>
    </source>
</reference>
<dbReference type="EMBL" id="WNYA01000006">
    <property type="protein sequence ID" value="KAG8568378.1"/>
    <property type="molecule type" value="Genomic_DNA"/>
</dbReference>
<evidence type="ECO:0000313" key="3">
    <source>
        <dbReference type="Proteomes" id="UP000824782"/>
    </source>
</evidence>
<feature type="compositionally biased region" description="Pro residues" evidence="1">
    <location>
        <begin position="27"/>
        <end position="36"/>
    </location>
</feature>
<comment type="caution">
    <text evidence="2">The sequence shown here is derived from an EMBL/GenBank/DDBJ whole genome shotgun (WGS) entry which is preliminary data.</text>
</comment>
<feature type="region of interest" description="Disordered" evidence="1">
    <location>
        <begin position="15"/>
        <end position="42"/>
    </location>
</feature>
<name>A0AAV7B719_ENGPU</name>
<protein>
    <submittedName>
        <fullName evidence="2">Uncharacterized protein</fullName>
    </submittedName>
</protein>
<feature type="compositionally biased region" description="Polar residues" evidence="1">
    <location>
        <begin position="16"/>
        <end position="26"/>
    </location>
</feature>
<gene>
    <name evidence="2" type="ORF">GDO81_013973</name>
</gene>
<dbReference type="Proteomes" id="UP000824782">
    <property type="component" value="Unassembled WGS sequence"/>
</dbReference>
<feature type="non-terminal residue" evidence="2">
    <location>
        <position position="1"/>
    </location>
</feature>
<evidence type="ECO:0000313" key="2">
    <source>
        <dbReference type="EMBL" id="KAG8568378.1"/>
    </source>
</evidence>
<proteinExistence type="predicted"/>
<sequence>IRRRRLARLAVGLLHSPQNPLTSPQRENPPGPPVAGPAPSVSHQLGLNVQGITPATSPIGASGTCYVQMAKLLVLIVICDSCNHHCKISFGSKDLKNKRCAQRFL</sequence>
<dbReference type="AlphaFoldDB" id="A0AAV7B719"/>
<keyword evidence="3" id="KW-1185">Reference proteome</keyword>
<accession>A0AAV7B719</accession>
<evidence type="ECO:0000256" key="1">
    <source>
        <dbReference type="SAM" id="MobiDB-lite"/>
    </source>
</evidence>